<evidence type="ECO:0000256" key="6">
    <source>
        <dbReference type="ARBA" id="ARBA00022670"/>
    </source>
</evidence>
<dbReference type="SMART" id="SM00382">
    <property type="entry name" value="AAA"/>
    <property type="match status" value="2"/>
</dbReference>
<dbReference type="GO" id="GO:0008234">
    <property type="term" value="F:cysteine-type peptidase activity"/>
    <property type="evidence" value="ECO:0007669"/>
    <property type="project" value="InterPro"/>
</dbReference>
<dbReference type="GO" id="GO:0016887">
    <property type="term" value="F:ATP hydrolysis activity"/>
    <property type="evidence" value="ECO:0007669"/>
    <property type="project" value="InterPro"/>
</dbReference>
<dbReference type="GO" id="GO:0008559">
    <property type="term" value="F:ABC-type xenobiotic transporter activity"/>
    <property type="evidence" value="ECO:0007669"/>
    <property type="project" value="UniProtKB-EC"/>
</dbReference>
<feature type="transmembrane region" description="Helical" evidence="17">
    <location>
        <begin position="1685"/>
        <end position="1711"/>
    </location>
</feature>
<feature type="domain" description="ABC transporter" evidence="18">
    <location>
        <begin position="1351"/>
        <end position="1575"/>
    </location>
</feature>
<dbReference type="GO" id="GO:0006508">
    <property type="term" value="P:proteolysis"/>
    <property type="evidence" value="ECO:0007669"/>
    <property type="project" value="UniProtKB-KW"/>
</dbReference>
<dbReference type="InterPro" id="IPR036640">
    <property type="entry name" value="ABC1_TM_sf"/>
</dbReference>
<dbReference type="Gene3D" id="3.40.395.10">
    <property type="entry name" value="Adenoviral Proteinase, Chain A"/>
    <property type="match status" value="1"/>
</dbReference>
<dbReference type="GO" id="GO:0016020">
    <property type="term" value="C:membrane"/>
    <property type="evidence" value="ECO:0007669"/>
    <property type="project" value="InterPro"/>
</dbReference>
<dbReference type="PROSITE" id="PS00211">
    <property type="entry name" value="ABC_TRANSPORTER_1"/>
    <property type="match status" value="2"/>
</dbReference>
<feature type="transmembrane region" description="Helical" evidence="17">
    <location>
        <begin position="860"/>
        <end position="881"/>
    </location>
</feature>
<dbReference type="InterPro" id="IPR003593">
    <property type="entry name" value="AAA+_ATPase"/>
</dbReference>
<dbReference type="CDD" id="cd03250">
    <property type="entry name" value="ABCC_MRP_domain1"/>
    <property type="match status" value="1"/>
</dbReference>
<proteinExistence type="inferred from homology"/>
<evidence type="ECO:0000256" key="12">
    <source>
        <dbReference type="ARBA" id="ARBA00022967"/>
    </source>
</evidence>
<keyword evidence="5" id="KW-0813">Transport</keyword>
<feature type="transmembrane region" description="Helical" evidence="17">
    <location>
        <begin position="762"/>
        <end position="786"/>
    </location>
</feature>
<feature type="transmembrane region" description="Helical" evidence="17">
    <location>
        <begin position="1179"/>
        <end position="1197"/>
    </location>
</feature>
<feature type="transmembrane region" description="Helical" evidence="17">
    <location>
        <begin position="1872"/>
        <end position="1892"/>
    </location>
</feature>
<evidence type="ECO:0000256" key="9">
    <source>
        <dbReference type="ARBA" id="ARBA00022741"/>
    </source>
</evidence>
<feature type="domain" description="ABC transmembrane type-1" evidence="19">
    <location>
        <begin position="1695"/>
        <end position="1934"/>
    </location>
</feature>
<dbReference type="CDD" id="cd18580">
    <property type="entry name" value="ABC_6TM_ABCC_D2"/>
    <property type="match status" value="1"/>
</dbReference>
<comment type="caution">
    <text evidence="20">The sequence shown here is derived from an EMBL/GenBank/DDBJ whole genome shotgun (WGS) entry which is preliminary data.</text>
</comment>
<evidence type="ECO:0000256" key="15">
    <source>
        <dbReference type="ARBA" id="ARBA00034018"/>
    </source>
</evidence>
<protein>
    <recommendedName>
        <fullName evidence="4">ABC-type xenobiotic transporter</fullName>
        <ecNumber evidence="4">7.6.2.2</ecNumber>
    </recommendedName>
</protein>
<dbReference type="Gene3D" id="1.20.1560.10">
    <property type="entry name" value="ABC transporter type 1, transmembrane domain"/>
    <property type="match status" value="2"/>
</dbReference>
<dbReference type="Pfam" id="PF02902">
    <property type="entry name" value="Peptidase_C48"/>
    <property type="match status" value="1"/>
</dbReference>
<dbReference type="PROSITE" id="PS50929">
    <property type="entry name" value="ABC_TM1F"/>
    <property type="match status" value="2"/>
</dbReference>
<evidence type="ECO:0000256" key="13">
    <source>
        <dbReference type="ARBA" id="ARBA00022989"/>
    </source>
</evidence>
<evidence type="ECO:0000256" key="3">
    <source>
        <dbReference type="ARBA" id="ARBA00009726"/>
    </source>
</evidence>
<keyword evidence="14 17" id="KW-0472">Membrane</keyword>
<dbReference type="EC" id="7.6.2.2" evidence="4"/>
<feature type="transmembrane region" description="Helical" evidence="17">
    <location>
        <begin position="723"/>
        <end position="741"/>
    </location>
</feature>
<dbReference type="InterPro" id="IPR044726">
    <property type="entry name" value="ABCC_6TM_D2"/>
</dbReference>
<dbReference type="InterPro" id="IPR044746">
    <property type="entry name" value="ABCC_6TM_D1"/>
</dbReference>
<evidence type="ECO:0000259" key="18">
    <source>
        <dbReference type="PROSITE" id="PS50893"/>
    </source>
</evidence>
<feature type="transmembrane region" description="Helical" evidence="17">
    <location>
        <begin position="1125"/>
        <end position="1151"/>
    </location>
</feature>
<keyword evidence="11" id="KW-0067">ATP-binding</keyword>
<dbReference type="Gene3D" id="3.40.50.300">
    <property type="entry name" value="P-loop containing nucleotide triphosphate hydrolases"/>
    <property type="match status" value="2"/>
</dbReference>
<evidence type="ECO:0000256" key="2">
    <source>
        <dbReference type="ARBA" id="ARBA00005234"/>
    </source>
</evidence>
<comment type="subcellular location">
    <subcellularLocation>
        <location evidence="1">Endomembrane system</location>
        <topology evidence="1">Multi-pass membrane protein</topology>
    </subcellularLocation>
</comment>
<dbReference type="CDD" id="cd18579">
    <property type="entry name" value="ABC_6TM_ABCC_D1"/>
    <property type="match status" value="1"/>
</dbReference>
<evidence type="ECO:0000256" key="17">
    <source>
        <dbReference type="SAM" id="Phobius"/>
    </source>
</evidence>
<evidence type="ECO:0000256" key="7">
    <source>
        <dbReference type="ARBA" id="ARBA00022692"/>
    </source>
</evidence>
<feature type="compositionally biased region" description="Basic and acidic residues" evidence="16">
    <location>
        <begin position="1579"/>
        <end position="1589"/>
    </location>
</feature>
<dbReference type="GO" id="GO:0012505">
    <property type="term" value="C:endomembrane system"/>
    <property type="evidence" value="ECO:0007669"/>
    <property type="project" value="UniProtKB-SubCell"/>
</dbReference>
<dbReference type="Pfam" id="PF00005">
    <property type="entry name" value="ABC_tran"/>
    <property type="match status" value="2"/>
</dbReference>
<feature type="transmembrane region" description="Helical" evidence="17">
    <location>
        <begin position="798"/>
        <end position="817"/>
    </location>
</feature>
<evidence type="ECO:0000259" key="19">
    <source>
        <dbReference type="PROSITE" id="PS50929"/>
    </source>
</evidence>
<feature type="transmembrane region" description="Helical" evidence="17">
    <location>
        <begin position="829"/>
        <end position="848"/>
    </location>
</feature>
<feature type="domain" description="ABC transporter" evidence="18">
    <location>
        <begin position="1971"/>
        <end position="2205"/>
    </location>
</feature>
<comment type="similarity">
    <text evidence="3">Belongs to the ABC transporter superfamily. ABCC family. Conjugate transporter (TC 3.A.1.208) subfamily.</text>
</comment>
<evidence type="ECO:0000256" key="5">
    <source>
        <dbReference type="ARBA" id="ARBA00022448"/>
    </source>
</evidence>
<dbReference type="InterPro" id="IPR003439">
    <property type="entry name" value="ABC_transporter-like_ATP-bd"/>
</dbReference>
<evidence type="ECO:0000313" key="21">
    <source>
        <dbReference type="Proteomes" id="UP000823749"/>
    </source>
</evidence>
<dbReference type="SUPFAM" id="SSF52540">
    <property type="entry name" value="P-loop containing nucleoside triphosphate hydrolases"/>
    <property type="match status" value="2"/>
</dbReference>
<evidence type="ECO:0000313" key="20">
    <source>
        <dbReference type="EMBL" id="KAG5515916.1"/>
    </source>
</evidence>
<dbReference type="GO" id="GO:0005524">
    <property type="term" value="F:ATP binding"/>
    <property type="evidence" value="ECO:0007669"/>
    <property type="project" value="UniProtKB-KW"/>
</dbReference>
<keyword evidence="12" id="KW-1278">Translocase</keyword>
<reference evidence="20 21" key="1">
    <citation type="submission" date="2020-08" db="EMBL/GenBank/DDBJ databases">
        <title>Plant Genome Project.</title>
        <authorList>
            <person name="Zhang R.-G."/>
        </authorList>
    </citation>
    <scope>NUCLEOTIDE SEQUENCE [LARGE SCALE GENOMIC DNA]</scope>
    <source>
        <strain evidence="20">WSP0</strain>
        <tissue evidence="20">Leaf</tissue>
    </source>
</reference>
<accession>A0AAV6HTQ8</accession>
<evidence type="ECO:0000256" key="14">
    <source>
        <dbReference type="ARBA" id="ARBA00023136"/>
    </source>
</evidence>
<keyword evidence="7 17" id="KW-0812">Transmembrane</keyword>
<dbReference type="Pfam" id="PF00664">
    <property type="entry name" value="ABC_membrane"/>
    <property type="match status" value="2"/>
</dbReference>
<evidence type="ECO:0000256" key="4">
    <source>
        <dbReference type="ARBA" id="ARBA00012191"/>
    </source>
</evidence>
<comment type="catalytic activity">
    <reaction evidence="15">
        <text>ATP + H2O + xenobioticSide 1 = ADP + phosphate + xenobioticSide 2.</text>
        <dbReference type="EC" id="7.6.2.2"/>
    </reaction>
</comment>
<dbReference type="PROSITE" id="PS50893">
    <property type="entry name" value="ABC_TRANSPORTER_2"/>
    <property type="match status" value="2"/>
</dbReference>
<dbReference type="InterPro" id="IPR017871">
    <property type="entry name" value="ABC_transporter-like_CS"/>
</dbReference>
<feature type="domain" description="ABC transmembrane type-1" evidence="19">
    <location>
        <begin position="1188"/>
        <end position="1319"/>
    </location>
</feature>
<dbReference type="SUPFAM" id="SSF54001">
    <property type="entry name" value="Cysteine proteinases"/>
    <property type="match status" value="1"/>
</dbReference>
<feature type="region of interest" description="Disordered" evidence="16">
    <location>
        <begin position="1579"/>
        <end position="1634"/>
    </location>
</feature>
<feature type="transmembrane region" description="Helical" evidence="17">
    <location>
        <begin position="1787"/>
        <end position="1806"/>
    </location>
</feature>
<evidence type="ECO:0000256" key="11">
    <source>
        <dbReference type="ARBA" id="ARBA00022840"/>
    </source>
</evidence>
<gene>
    <name evidence="20" type="ORF">RHGRI_036828</name>
</gene>
<name>A0AAV6HTQ8_9ERIC</name>
<comment type="similarity">
    <text evidence="2">Belongs to the peptidase C48 family.</text>
</comment>
<dbReference type="InterPro" id="IPR027417">
    <property type="entry name" value="P-loop_NTPase"/>
</dbReference>
<dbReference type="InterPro" id="IPR003653">
    <property type="entry name" value="Peptidase_C48_C"/>
</dbReference>
<dbReference type="InterPro" id="IPR038765">
    <property type="entry name" value="Papain-like_cys_pep_sf"/>
</dbReference>
<feature type="compositionally biased region" description="Low complexity" evidence="16">
    <location>
        <begin position="1603"/>
        <end position="1612"/>
    </location>
</feature>
<dbReference type="CDD" id="cd03244">
    <property type="entry name" value="ABCC_MRP_domain2"/>
    <property type="match status" value="1"/>
</dbReference>
<feature type="transmembrane region" description="Helical" evidence="17">
    <location>
        <begin position="1264"/>
        <end position="1286"/>
    </location>
</feature>
<keyword evidence="21" id="KW-1185">Reference proteome</keyword>
<keyword evidence="9" id="KW-0547">Nucleotide-binding</keyword>
<keyword evidence="6" id="KW-0645">Protease</keyword>
<evidence type="ECO:0000256" key="1">
    <source>
        <dbReference type="ARBA" id="ARBA00004127"/>
    </source>
</evidence>
<evidence type="ECO:0000256" key="8">
    <source>
        <dbReference type="ARBA" id="ARBA00022737"/>
    </source>
</evidence>
<organism evidence="20 21">
    <name type="scientific">Rhododendron griersonianum</name>
    <dbReference type="NCBI Taxonomy" id="479676"/>
    <lineage>
        <taxon>Eukaryota</taxon>
        <taxon>Viridiplantae</taxon>
        <taxon>Streptophyta</taxon>
        <taxon>Embryophyta</taxon>
        <taxon>Tracheophyta</taxon>
        <taxon>Spermatophyta</taxon>
        <taxon>Magnoliopsida</taxon>
        <taxon>eudicotyledons</taxon>
        <taxon>Gunneridae</taxon>
        <taxon>Pentapetalae</taxon>
        <taxon>asterids</taxon>
        <taxon>Ericales</taxon>
        <taxon>Ericaceae</taxon>
        <taxon>Ericoideae</taxon>
        <taxon>Rhodoreae</taxon>
        <taxon>Rhododendron</taxon>
    </lineage>
</organism>
<dbReference type="InterPro" id="IPR011527">
    <property type="entry name" value="ABC1_TM_dom"/>
</dbReference>
<keyword evidence="8" id="KW-0677">Repeat</keyword>
<evidence type="ECO:0000256" key="10">
    <source>
        <dbReference type="ARBA" id="ARBA00022801"/>
    </source>
</evidence>
<dbReference type="PANTHER" id="PTHR24223">
    <property type="entry name" value="ATP-BINDING CASSETTE SUB-FAMILY C"/>
    <property type="match status" value="1"/>
</dbReference>
<dbReference type="EMBL" id="JACTNZ010000013">
    <property type="protein sequence ID" value="KAG5515916.1"/>
    <property type="molecule type" value="Genomic_DNA"/>
</dbReference>
<feature type="transmembrane region" description="Helical" evidence="17">
    <location>
        <begin position="1760"/>
        <end position="1781"/>
    </location>
</feature>
<sequence>MSDAERAPFLEVANERKARTKKNVPKKKKTSVLPVFRSRCSPKALVKENASLNIDQRAAVDRLGFGSLLKVQCEILKRGFISKLVHHFNPMNKTLAFGRMKVYSITPDDVGRALGLPVGTVPVPTECEQFHYEHIRAMFAEKDEQLKRGVTFAMMRDVFTSGVADAKFQTSYVLFLLSSLLCPTTKDVASTKFYPAVYDLTKISSYAWPQYVLDWLVKEILKFKNRDVKDVDKKKDAPGVSGCVLLLMLIYFDKEDMGMNVGRAGVPLIESWTTRLVLERIAKEENLDLVDPISAQFPEPRLLHPEAQKAFHLLKKSFIEQLESIIIMDAAMMGVASETTTQQNRSKTKDVREMDSPFDAFDADGCHQFPSTSTCTPKKAMEGVGTDEIDEDRITDFGNVMNARDMVENTPENTMEDVLHTSMAAKCGSHAGLTIEKLNLNMEEEVQVEEQFVVENQGEVDVQGEQLQVQVDERVVQERAFTRPSNKRGNRTVKASKATRTPYVAEPEVKDSKFTKQESQLVKYVMKPSRKKEDMAALVSMDGMTLKPSRTDLRNVFKERGWMSNLVMDSMIVWLMKEEKEKSPNKHGVAIPTRHMFSSTFVLFLPILLATSEHWYCVVINLVEKRIDVLDSMKLKSDEKTSATADVVSALFTILKRTRPIDYQQNNWIIHHPSVPQQINIGWQLKMGFQALTWYCRPVANGVWASITDSTFGDYTPCGIDSLVVGISHLVLLGLCFYRIWLTKKGPKVRRYRLRSNNYSYLLGLLAGYCTAEPLFRLVMGISIFNLDGQTGLPPFEIFSLIIEALAWCSMLVMIGIETRIYIKEFRWYIRFGVAYVLVGEAVMLNLILPMTDFYTRSVLYLYIITLAIQLLFGVSLLVYIPHLDPYPGYIPLRNESLDDTEYEALLGGEHICPERHANLFSRICFGWMTPLMQQGYKRPIIEKDVWKLDTWDQTETLIKKFQICWAEESKRSKPWLLRALNGSLGGRFWFGGIFKIGNDLSQFVGPVLLNHLLKVSLMTLLMHLKDLSMSMKNTKDDPKVRALFRKCIAIVSFIRVYLSSIKDSYFFNFMDATCDSYCVCPFFFSFLSVFCFLQLPGLNSNIICHCFQQICQQLHGLWSAPFRITIAMVLLYQQLGVASLLGSLMLVLMFPIQGDGLQYSGNFVVNVLDRHHKLREVSGQHCSLLSLVLMIFTFIISKMRRLSKEGLQRTDKRVGLMNEILAAMDTVKCYAWEESFQSKVRDMRKDELSWFQKAQLLSACNNFILNSIPVLVTVTSFGLFTLLGGDLTPSRAFTCMSLFAVLRMPLNMLPNLITQVVNSNVSIQRLEELFLAEERILLPNPPPEPGLPAISIKDGYFSWDSKAEKPTLSNINLDIPVGSLVAVVGGTGEGKTSLISAMIGELPPVEDSTVVIRGTVAYVPQISWIFNATVRENILFGSNFESSSYWKAIDVTALQHDLDLLPGRDLTEIGERGVNISGGQKQRVSMARAVYSNADVYIFDDPLSALDAHVGRQVFNNCIKEELQGKTRVLVTNQLHFLPQVDKIILINEGMVKEEGTFEELSRSGILFQKLMENAGKMEEHVDEKEGDNNSVDEKEDDNNSDYKSSKSTDSVMQNGLPESGNPKSTRKVGKSVLIKQEERETGVVSWKVLTRYLETSSGNLLHPPNIAFPNFNAVVLQHFEVPFIAYFGDLPCLCIIQVMVTLLNSFWLITSSLHAARRLHDTMLQSVLRAPMLFFQTNPIGRVINRFAKDLGDIDRNVANFANMFLGQVWQLLSTFALIGIVSTISLWAIMPLLILFYAAYLYYQSTSREVKRLDSITRSPVYAQFGEALNGLSSIRAYKAYDRMSNINGKSMDNNIRFTLANISSNRWLTIRLETLGGIMIWMTATFAVMENGRAENKVAFAASMGLLLSYSLNITNLLSNVLRQASRAENSLNSVERVGTYIDLPSEAPAVIETNRPPPGWPSLGSIKFQDVVLRYRPELPPVLHGLSFTISPCQKVGIVGRTGAGKSSMLNALFRLVELEKGKILIDDCDTGKIGITDLRKVLSIIPQSPVLFSGTVRFNLDPFSEHNDADLWEALERAHLKDVIRRNALGLDAEVSEGGENFSVGQRQLLSLARALLRRSKILVLDEATAAVDVRTDSLIQRTIREEFKYCTMLIIAHRLNTIIDSDRILVLDAGQVIEYETPEKLLLNETSAFSKMVQSTGAANAEYLRSLVIGEGGENKSESQENIGRRWLASSHWAAAVQYALAVNLTSSHINLQPWEMGEENNMVKRTKDAVVTLQEVLEGKHDKCIESTLNQYHVSGESWWSTLYRVVEDSDMKMAFSGLAMMSRLAQNGLQSLENGFQDRSSEWDRVEM</sequence>
<feature type="transmembrane region" description="Helical" evidence="17">
    <location>
        <begin position="1044"/>
        <end position="1062"/>
    </location>
</feature>
<feature type="transmembrane region" description="Helical" evidence="17">
    <location>
        <begin position="1082"/>
        <end position="1104"/>
    </location>
</feature>
<dbReference type="FunFam" id="3.40.50.300:FF:000450">
    <property type="entry name" value="ABC transporter C family member 2"/>
    <property type="match status" value="1"/>
</dbReference>
<dbReference type="InterPro" id="IPR050173">
    <property type="entry name" value="ABC_transporter_C-like"/>
</dbReference>
<keyword evidence="13 17" id="KW-1133">Transmembrane helix</keyword>
<keyword evidence="10" id="KW-0378">Hydrolase</keyword>
<dbReference type="SUPFAM" id="SSF90123">
    <property type="entry name" value="ABC transporter transmembrane region"/>
    <property type="match status" value="2"/>
</dbReference>
<dbReference type="FunFam" id="3.40.50.300:FF:000163">
    <property type="entry name" value="Multidrug resistance-associated protein member 4"/>
    <property type="match status" value="1"/>
</dbReference>
<dbReference type="Proteomes" id="UP000823749">
    <property type="component" value="Chromosome 13"/>
</dbReference>
<dbReference type="FunFam" id="1.20.1560.10:FF:000013">
    <property type="entry name" value="ABC transporter C family member 2"/>
    <property type="match status" value="1"/>
</dbReference>
<evidence type="ECO:0000256" key="16">
    <source>
        <dbReference type="SAM" id="MobiDB-lite"/>
    </source>
</evidence>
<dbReference type="PANTHER" id="PTHR24223:SF375">
    <property type="entry name" value="ABC TRANSPORTER C FAMILY MEMBER 11-RELATED"/>
    <property type="match status" value="1"/>
</dbReference>